<reference evidence="2 3" key="1">
    <citation type="journal article" date="2023" name="J. Hered.">
        <title>Chromosome-level genome of the wood stork (Mycteria americana) provides insight into avian chromosome evolution.</title>
        <authorList>
            <person name="Flamio R. Jr."/>
            <person name="Ramstad K.M."/>
        </authorList>
    </citation>
    <scope>NUCLEOTIDE SEQUENCE [LARGE SCALE GENOMIC DNA]</scope>
    <source>
        <strain evidence="2">JAX WOST 10</strain>
    </source>
</reference>
<evidence type="ECO:0000313" key="3">
    <source>
        <dbReference type="Proteomes" id="UP001333110"/>
    </source>
</evidence>
<gene>
    <name evidence="2" type="ORF">QYF61_012572</name>
</gene>
<accession>A0AAN7RR58</accession>
<feature type="compositionally biased region" description="Basic and acidic residues" evidence="1">
    <location>
        <begin position="100"/>
        <end position="109"/>
    </location>
</feature>
<organism evidence="2 3">
    <name type="scientific">Mycteria americana</name>
    <name type="common">Wood stork</name>
    <dbReference type="NCBI Taxonomy" id="33587"/>
    <lineage>
        <taxon>Eukaryota</taxon>
        <taxon>Metazoa</taxon>
        <taxon>Chordata</taxon>
        <taxon>Craniata</taxon>
        <taxon>Vertebrata</taxon>
        <taxon>Euteleostomi</taxon>
        <taxon>Archelosauria</taxon>
        <taxon>Archosauria</taxon>
        <taxon>Dinosauria</taxon>
        <taxon>Saurischia</taxon>
        <taxon>Theropoda</taxon>
        <taxon>Coelurosauria</taxon>
        <taxon>Aves</taxon>
        <taxon>Neognathae</taxon>
        <taxon>Neoaves</taxon>
        <taxon>Aequornithes</taxon>
        <taxon>Ciconiiformes</taxon>
        <taxon>Ciconiidae</taxon>
        <taxon>Mycteria</taxon>
    </lineage>
</organism>
<comment type="caution">
    <text evidence="2">The sequence shown here is derived from an EMBL/GenBank/DDBJ whole genome shotgun (WGS) entry which is preliminary data.</text>
</comment>
<sequence length="198" mass="22338">MSQQCAQVAKKANSILACISVMVRATKLVKGLEQKSYEERLGGLGLFSLEKRRLRGDLITLYNYLKGGCREVPLYNRYEALELEGQSMEDGDDSPSTPEVSRRPEERTSRINTTSTRKRRQLKLNTVELGDTEAIGSKREAPVKRLKAHKGCSSMKETQTTAQLKCLYTNARSMGNKQEELEATVHQENYDMVAIMET</sequence>
<proteinExistence type="predicted"/>
<evidence type="ECO:0000313" key="2">
    <source>
        <dbReference type="EMBL" id="KAK4806851.1"/>
    </source>
</evidence>
<feature type="region of interest" description="Disordered" evidence="1">
    <location>
        <begin position="85"/>
        <end position="117"/>
    </location>
</feature>
<protein>
    <submittedName>
        <fullName evidence="2">Uncharacterized protein</fullName>
    </submittedName>
</protein>
<dbReference type="EMBL" id="JAUNZN010000033">
    <property type="protein sequence ID" value="KAK4806851.1"/>
    <property type="molecule type" value="Genomic_DNA"/>
</dbReference>
<evidence type="ECO:0000256" key="1">
    <source>
        <dbReference type="SAM" id="MobiDB-lite"/>
    </source>
</evidence>
<name>A0AAN7RR58_MYCAM</name>
<dbReference type="AlphaFoldDB" id="A0AAN7RR58"/>
<keyword evidence="3" id="KW-1185">Reference proteome</keyword>
<dbReference type="Proteomes" id="UP001333110">
    <property type="component" value="Unassembled WGS sequence"/>
</dbReference>